<dbReference type="GO" id="GO:0022857">
    <property type="term" value="F:transmembrane transporter activity"/>
    <property type="evidence" value="ECO:0007669"/>
    <property type="project" value="InterPro"/>
</dbReference>
<dbReference type="OrthoDB" id="9801814at2"/>
<dbReference type="GO" id="GO:0005886">
    <property type="term" value="C:plasma membrane"/>
    <property type="evidence" value="ECO:0007669"/>
    <property type="project" value="TreeGrafter"/>
</dbReference>
<evidence type="ECO:0000313" key="7">
    <source>
        <dbReference type="Proteomes" id="UP000184225"/>
    </source>
</evidence>
<dbReference type="Pfam" id="PF25967">
    <property type="entry name" value="RND-MFP_C"/>
    <property type="match status" value="1"/>
</dbReference>
<dbReference type="GO" id="GO:0046677">
    <property type="term" value="P:response to antibiotic"/>
    <property type="evidence" value="ECO:0007669"/>
    <property type="project" value="TreeGrafter"/>
</dbReference>
<keyword evidence="7" id="KW-1185">Reference proteome</keyword>
<dbReference type="Gene3D" id="2.40.30.170">
    <property type="match status" value="1"/>
</dbReference>
<dbReference type="RefSeq" id="WP_073149102.1">
    <property type="nucleotide sequence ID" value="NZ_FQYY01000003.1"/>
</dbReference>
<sequence length="374" mass="40605">MKKVIKNIGLIAGIFFLISCGEETQSPAQASQPAPFPVISVPTKDVTGYKSYPTSIEGVVSSGVRAKVQGYIQEVLVDEGQKVKKGQSLFRLETQSLTQDAAASKANVNAAQVEVDKLKPLVEKNIISNVQLETAKAKLEQAKSSYQSIAANIGYATVKSPVDGYVGAINYREGSLISPTDATPLTTVSDIKQVYAFFSMNESDYLDFIQKAEGKTIQEKVNNFPPILLQLANGEIYSEKGKIQTVTGQINKSTGTVSFRAMFENPNQILTNGNSGIVKIPTLYKDALVLPKTSTFEQQGSVLVYKLNSENKATSSVVTIQDEIDNLYVIKEGVSKGEKIIAKGVGKLRENTPITPQEIPFDSIAKPIKVLFRN</sequence>
<organism evidence="6 7">
    <name type="scientific">Mesonia phycicola</name>
    <dbReference type="NCBI Taxonomy" id="579105"/>
    <lineage>
        <taxon>Bacteria</taxon>
        <taxon>Pseudomonadati</taxon>
        <taxon>Bacteroidota</taxon>
        <taxon>Flavobacteriia</taxon>
        <taxon>Flavobacteriales</taxon>
        <taxon>Flavobacteriaceae</taxon>
        <taxon>Mesonia</taxon>
    </lineage>
</organism>
<dbReference type="InterPro" id="IPR058626">
    <property type="entry name" value="MdtA-like_b-barrel"/>
</dbReference>
<evidence type="ECO:0000259" key="3">
    <source>
        <dbReference type="Pfam" id="PF25917"/>
    </source>
</evidence>
<dbReference type="Pfam" id="PF25917">
    <property type="entry name" value="BSH_RND"/>
    <property type="match status" value="1"/>
</dbReference>
<feature type="domain" description="Multidrug resistance protein MdtA-like C-terminal permuted SH3" evidence="5">
    <location>
        <begin position="287"/>
        <end position="346"/>
    </location>
</feature>
<dbReference type="PANTHER" id="PTHR30158">
    <property type="entry name" value="ACRA/E-RELATED COMPONENT OF DRUG EFFLUX TRANSPORTER"/>
    <property type="match status" value="1"/>
</dbReference>
<accession>A0A1M6CVH5</accession>
<dbReference type="NCBIfam" id="TIGR01730">
    <property type="entry name" value="RND_mfp"/>
    <property type="match status" value="1"/>
</dbReference>
<evidence type="ECO:0000259" key="5">
    <source>
        <dbReference type="Pfam" id="PF25967"/>
    </source>
</evidence>
<name>A0A1M6CVH5_9FLAO</name>
<dbReference type="Proteomes" id="UP000184225">
    <property type="component" value="Unassembled WGS sequence"/>
</dbReference>
<dbReference type="SUPFAM" id="SSF111369">
    <property type="entry name" value="HlyD-like secretion proteins"/>
    <property type="match status" value="1"/>
</dbReference>
<evidence type="ECO:0000256" key="1">
    <source>
        <dbReference type="ARBA" id="ARBA00004196"/>
    </source>
</evidence>
<feature type="domain" description="Multidrug resistance protein MdtA-like beta-barrel" evidence="4">
    <location>
        <begin position="199"/>
        <end position="273"/>
    </location>
</feature>
<dbReference type="PROSITE" id="PS51257">
    <property type="entry name" value="PROKAR_LIPOPROTEIN"/>
    <property type="match status" value="1"/>
</dbReference>
<evidence type="ECO:0000313" key="6">
    <source>
        <dbReference type="EMBL" id="SHI65022.1"/>
    </source>
</evidence>
<evidence type="ECO:0000259" key="4">
    <source>
        <dbReference type="Pfam" id="PF25944"/>
    </source>
</evidence>
<protein>
    <submittedName>
        <fullName evidence="6">Membrane fusion protein, multidrug efflux system</fullName>
    </submittedName>
</protein>
<dbReference type="AlphaFoldDB" id="A0A1M6CVH5"/>
<dbReference type="PANTHER" id="PTHR30158:SF23">
    <property type="entry name" value="MULTIDRUG RESISTANCE PROTEIN MEXA"/>
    <property type="match status" value="1"/>
</dbReference>
<evidence type="ECO:0000256" key="2">
    <source>
        <dbReference type="ARBA" id="ARBA00009477"/>
    </source>
</evidence>
<comment type="subcellular location">
    <subcellularLocation>
        <location evidence="1">Cell envelope</location>
    </subcellularLocation>
</comment>
<dbReference type="STRING" id="579105.SAMN04488096_103183"/>
<dbReference type="Gene3D" id="2.40.420.20">
    <property type="match status" value="1"/>
</dbReference>
<dbReference type="InterPro" id="IPR058625">
    <property type="entry name" value="MdtA-like_BSH"/>
</dbReference>
<reference evidence="6 7" key="1">
    <citation type="submission" date="2016-11" db="EMBL/GenBank/DDBJ databases">
        <authorList>
            <person name="Jaros S."/>
            <person name="Januszkiewicz K."/>
            <person name="Wedrychowicz H."/>
        </authorList>
    </citation>
    <scope>NUCLEOTIDE SEQUENCE [LARGE SCALE GENOMIC DNA]</scope>
    <source>
        <strain evidence="6 7">DSM 21425</strain>
    </source>
</reference>
<dbReference type="Pfam" id="PF25944">
    <property type="entry name" value="Beta-barrel_RND"/>
    <property type="match status" value="1"/>
</dbReference>
<dbReference type="EMBL" id="FQYY01000003">
    <property type="protein sequence ID" value="SHI65022.1"/>
    <property type="molecule type" value="Genomic_DNA"/>
</dbReference>
<gene>
    <name evidence="6" type="ORF">SAMN04488096_103183</name>
</gene>
<feature type="domain" description="Multidrug resistance protein MdtA-like barrel-sandwich hybrid" evidence="3">
    <location>
        <begin position="64"/>
        <end position="188"/>
    </location>
</feature>
<dbReference type="InterPro" id="IPR006143">
    <property type="entry name" value="RND_pump_MFP"/>
</dbReference>
<dbReference type="Gene3D" id="1.10.287.470">
    <property type="entry name" value="Helix hairpin bin"/>
    <property type="match status" value="1"/>
</dbReference>
<proteinExistence type="inferred from homology"/>
<dbReference type="Gene3D" id="2.40.50.100">
    <property type="match status" value="1"/>
</dbReference>
<dbReference type="InterPro" id="IPR058627">
    <property type="entry name" value="MdtA-like_C"/>
</dbReference>
<dbReference type="GO" id="GO:0030313">
    <property type="term" value="C:cell envelope"/>
    <property type="evidence" value="ECO:0007669"/>
    <property type="project" value="UniProtKB-SubCell"/>
</dbReference>
<comment type="similarity">
    <text evidence="2">Belongs to the membrane fusion protein (MFP) (TC 8.A.1) family.</text>
</comment>